<evidence type="ECO:0000256" key="2">
    <source>
        <dbReference type="ARBA" id="ARBA00006706"/>
    </source>
</evidence>
<evidence type="ECO:0000256" key="1">
    <source>
        <dbReference type="ARBA" id="ARBA00001946"/>
    </source>
</evidence>
<accession>A0ABV7H5R6</accession>
<keyword evidence="3 7" id="KW-0808">Transferase</keyword>
<evidence type="ECO:0000313" key="9">
    <source>
        <dbReference type="Proteomes" id="UP001595556"/>
    </source>
</evidence>
<evidence type="ECO:0000256" key="4">
    <source>
        <dbReference type="ARBA" id="ARBA00022723"/>
    </source>
</evidence>
<protein>
    <submittedName>
        <fullName evidence="8">Polyprenyl synthetase family protein</fullName>
        <ecNumber evidence="8">2.5.1.-</ecNumber>
    </submittedName>
</protein>
<comment type="caution">
    <text evidence="8">The sequence shown here is derived from an EMBL/GenBank/DDBJ whole genome shotgun (WGS) entry which is preliminary data.</text>
</comment>
<dbReference type="PANTHER" id="PTHR43281:SF1">
    <property type="entry name" value="FARNESYL DIPHOSPHATE SYNTHASE"/>
    <property type="match status" value="1"/>
</dbReference>
<dbReference type="Gene3D" id="1.10.600.10">
    <property type="entry name" value="Farnesyl Diphosphate Synthase"/>
    <property type="match status" value="1"/>
</dbReference>
<dbReference type="InterPro" id="IPR008949">
    <property type="entry name" value="Isoprenoid_synthase_dom_sf"/>
</dbReference>
<keyword evidence="4" id="KW-0479">Metal-binding</keyword>
<comment type="cofactor">
    <cofactor evidence="1">
        <name>Mg(2+)</name>
        <dbReference type="ChEBI" id="CHEBI:18420"/>
    </cofactor>
</comment>
<dbReference type="InterPro" id="IPR033749">
    <property type="entry name" value="Polyprenyl_synt_CS"/>
</dbReference>
<name>A0ABV7H5R6_9BURK</name>
<evidence type="ECO:0000256" key="6">
    <source>
        <dbReference type="ARBA" id="ARBA00023229"/>
    </source>
</evidence>
<keyword evidence="6" id="KW-0414">Isoprene biosynthesis</keyword>
<proteinExistence type="inferred from homology"/>
<dbReference type="PANTHER" id="PTHR43281">
    <property type="entry name" value="FARNESYL DIPHOSPHATE SYNTHASE"/>
    <property type="match status" value="1"/>
</dbReference>
<dbReference type="RefSeq" id="WP_377303525.1">
    <property type="nucleotide sequence ID" value="NZ_CP180191.1"/>
</dbReference>
<reference evidence="9" key="1">
    <citation type="journal article" date="2019" name="Int. J. Syst. Evol. Microbiol.">
        <title>The Global Catalogue of Microorganisms (GCM) 10K type strain sequencing project: providing services to taxonomists for standard genome sequencing and annotation.</title>
        <authorList>
            <consortium name="The Broad Institute Genomics Platform"/>
            <consortium name="The Broad Institute Genome Sequencing Center for Infectious Disease"/>
            <person name="Wu L."/>
            <person name="Ma J."/>
        </authorList>
    </citation>
    <scope>NUCLEOTIDE SEQUENCE [LARGE SCALE GENOMIC DNA]</scope>
    <source>
        <strain evidence="9">KCTC 52168</strain>
    </source>
</reference>
<dbReference type="Proteomes" id="UP001595556">
    <property type="component" value="Unassembled WGS sequence"/>
</dbReference>
<sequence>MRSKALIEQALESAVTTSEAQGCPPRLAAAVRHAVFPGGARIRPQLCMAVSMACGNDDPRLTMAAAAAIELLHCASLVHDDLPCFDNAATRRGQPSVQAAYGERLAVLAGDALIVMAFQQFATSGAQHCERVAPVLGTVVQGVGMPTGIVAGQAWECEPRVSLAEYQRAKTGALFTAATRAGALAAGARAEPWAYLGDWLGEAYQVADDIRDVIADPKMLGKPIGQDATHGRPSAAAELGLGGAVEHFDRLVAQAIASIPPCAGAPQLRQLVQMESERLVPLSMTTTAGVVRRPVVLA</sequence>
<dbReference type="PROSITE" id="PS00444">
    <property type="entry name" value="POLYPRENYL_SYNTHASE_2"/>
    <property type="match status" value="1"/>
</dbReference>
<dbReference type="SFLD" id="SFLDS00005">
    <property type="entry name" value="Isoprenoid_Synthase_Type_I"/>
    <property type="match status" value="1"/>
</dbReference>
<keyword evidence="5" id="KW-0460">Magnesium</keyword>
<dbReference type="InterPro" id="IPR000092">
    <property type="entry name" value="Polyprenyl_synt"/>
</dbReference>
<dbReference type="CDD" id="cd00685">
    <property type="entry name" value="Trans_IPPS_HT"/>
    <property type="match status" value="1"/>
</dbReference>
<dbReference type="SUPFAM" id="SSF48576">
    <property type="entry name" value="Terpenoid synthases"/>
    <property type="match status" value="1"/>
</dbReference>
<dbReference type="Pfam" id="PF00348">
    <property type="entry name" value="polyprenyl_synt"/>
    <property type="match status" value="1"/>
</dbReference>
<evidence type="ECO:0000256" key="3">
    <source>
        <dbReference type="ARBA" id="ARBA00022679"/>
    </source>
</evidence>
<evidence type="ECO:0000256" key="7">
    <source>
        <dbReference type="RuleBase" id="RU004466"/>
    </source>
</evidence>
<comment type="similarity">
    <text evidence="2 7">Belongs to the FPP/GGPP synthase family.</text>
</comment>
<dbReference type="PROSITE" id="PS00723">
    <property type="entry name" value="POLYPRENYL_SYNTHASE_1"/>
    <property type="match status" value="1"/>
</dbReference>
<gene>
    <name evidence="8" type="ORF">ACFOEN_10040</name>
</gene>
<dbReference type="EC" id="2.5.1.-" evidence="8"/>
<dbReference type="EMBL" id="JBHRTI010000004">
    <property type="protein sequence ID" value="MFC3147983.1"/>
    <property type="molecule type" value="Genomic_DNA"/>
</dbReference>
<keyword evidence="9" id="KW-1185">Reference proteome</keyword>
<evidence type="ECO:0000313" key="8">
    <source>
        <dbReference type="EMBL" id="MFC3147983.1"/>
    </source>
</evidence>
<evidence type="ECO:0000256" key="5">
    <source>
        <dbReference type="ARBA" id="ARBA00022842"/>
    </source>
</evidence>
<dbReference type="GO" id="GO:0016740">
    <property type="term" value="F:transferase activity"/>
    <property type="evidence" value="ECO:0007669"/>
    <property type="project" value="UniProtKB-KW"/>
</dbReference>
<organism evidence="8 9">
    <name type="scientific">Piscinibacterium candidicorallinum</name>
    <dbReference type="NCBI Taxonomy" id="1793872"/>
    <lineage>
        <taxon>Bacteria</taxon>
        <taxon>Pseudomonadati</taxon>
        <taxon>Pseudomonadota</taxon>
        <taxon>Betaproteobacteria</taxon>
        <taxon>Burkholderiales</taxon>
        <taxon>Piscinibacterium</taxon>
    </lineage>
</organism>